<feature type="signal peptide" evidence="1">
    <location>
        <begin position="1"/>
        <end position="25"/>
    </location>
</feature>
<protein>
    <submittedName>
        <fullName evidence="2">Uncharacterized protein</fullName>
    </submittedName>
</protein>
<dbReference type="AlphaFoldDB" id="A0A9X2FGJ5"/>
<accession>A0A9X2FGJ5</accession>
<feature type="chain" id="PRO_5040933425" evidence="1">
    <location>
        <begin position="26"/>
        <end position="437"/>
    </location>
</feature>
<dbReference type="EMBL" id="JAMXLR010000065">
    <property type="protein sequence ID" value="MCO6046039.1"/>
    <property type="molecule type" value="Genomic_DNA"/>
</dbReference>
<reference evidence="2" key="1">
    <citation type="submission" date="2022-06" db="EMBL/GenBank/DDBJ databases">
        <title>Aeoliella straminimaris, a novel planctomycete from sediments.</title>
        <authorList>
            <person name="Vitorino I.R."/>
            <person name="Lage O.M."/>
        </authorList>
    </citation>
    <scope>NUCLEOTIDE SEQUENCE</scope>
    <source>
        <strain evidence="2">ICT_H6.2</strain>
    </source>
</reference>
<dbReference type="Proteomes" id="UP001155241">
    <property type="component" value="Unassembled WGS sequence"/>
</dbReference>
<proteinExistence type="predicted"/>
<gene>
    <name evidence="2" type="ORF">NG895_19235</name>
</gene>
<comment type="caution">
    <text evidence="2">The sequence shown here is derived from an EMBL/GenBank/DDBJ whole genome shotgun (WGS) entry which is preliminary data.</text>
</comment>
<evidence type="ECO:0000256" key="1">
    <source>
        <dbReference type="SAM" id="SignalP"/>
    </source>
</evidence>
<name>A0A9X2FGJ5_9BACT</name>
<keyword evidence="1" id="KW-0732">Signal</keyword>
<dbReference type="RefSeq" id="WP_252854155.1">
    <property type="nucleotide sequence ID" value="NZ_JAMXLR010000065.1"/>
</dbReference>
<keyword evidence="3" id="KW-1185">Reference proteome</keyword>
<organism evidence="2 3">
    <name type="scientific">Aeoliella straminimaris</name>
    <dbReference type="NCBI Taxonomy" id="2954799"/>
    <lineage>
        <taxon>Bacteria</taxon>
        <taxon>Pseudomonadati</taxon>
        <taxon>Planctomycetota</taxon>
        <taxon>Planctomycetia</taxon>
        <taxon>Pirellulales</taxon>
        <taxon>Lacipirellulaceae</taxon>
        <taxon>Aeoliella</taxon>
    </lineage>
</organism>
<evidence type="ECO:0000313" key="2">
    <source>
        <dbReference type="EMBL" id="MCO6046039.1"/>
    </source>
</evidence>
<sequence length="437" mass="48571">MSLRKSVWYLVLLGVVVSAMTSVRADDEQLTAQIEELVALLDADTISERDIAEQNLLNLVDVEGVGPEKFLAVLPKPNDSMPPAVRERLSTIRKMVEQRLAAQAIEASKVSLEAINWPLADVIKKLEELTGNKIVDNREPDAVAASPQIIMKVENEPFWSVMDQVMDQAQLSQYAYAGEDALALVARGEGEGQRFGRACYSGPFRFEVIEVSATRGMRNPSNQALRLDLEIGWEPRLRPIALTQQMTRLDAITPDGERLAPAQEQQVFNIEVQEGTCASTITVPFELPDRSVEEIMLLGGKITALVPGKREKFRFDDLKSKEPIVKTLGGVKVTLERVVQNGPIWEVHMNLELENDNGALASHRGWVFNNITYLVGDDGEPIDHAGFETTKQTATEVGIAYLFDLPEGIDGLSWVYESPVSIVERDYEYQLEGIKLP</sequence>
<evidence type="ECO:0000313" key="3">
    <source>
        <dbReference type="Proteomes" id="UP001155241"/>
    </source>
</evidence>